<gene>
    <name evidence="1" type="ORF">CEXT_208261</name>
</gene>
<comment type="caution">
    <text evidence="1">The sequence shown here is derived from an EMBL/GenBank/DDBJ whole genome shotgun (WGS) entry which is preliminary data.</text>
</comment>
<keyword evidence="2" id="KW-1185">Reference proteome</keyword>
<evidence type="ECO:0000313" key="2">
    <source>
        <dbReference type="Proteomes" id="UP001054945"/>
    </source>
</evidence>
<accession>A0AAV4MCP0</accession>
<evidence type="ECO:0000313" key="1">
    <source>
        <dbReference type="EMBL" id="GIX69932.1"/>
    </source>
</evidence>
<reference evidence="1 2" key="1">
    <citation type="submission" date="2021-06" db="EMBL/GenBank/DDBJ databases">
        <title>Caerostris extrusa draft genome.</title>
        <authorList>
            <person name="Kono N."/>
            <person name="Arakawa K."/>
        </authorList>
    </citation>
    <scope>NUCLEOTIDE SEQUENCE [LARGE SCALE GENOMIC DNA]</scope>
</reference>
<organism evidence="1 2">
    <name type="scientific">Caerostris extrusa</name>
    <name type="common">Bark spider</name>
    <name type="synonym">Caerostris bankana</name>
    <dbReference type="NCBI Taxonomy" id="172846"/>
    <lineage>
        <taxon>Eukaryota</taxon>
        <taxon>Metazoa</taxon>
        <taxon>Ecdysozoa</taxon>
        <taxon>Arthropoda</taxon>
        <taxon>Chelicerata</taxon>
        <taxon>Arachnida</taxon>
        <taxon>Araneae</taxon>
        <taxon>Araneomorphae</taxon>
        <taxon>Entelegynae</taxon>
        <taxon>Araneoidea</taxon>
        <taxon>Araneidae</taxon>
        <taxon>Caerostris</taxon>
    </lineage>
</organism>
<dbReference type="AlphaFoldDB" id="A0AAV4MCP0"/>
<sequence length="88" mass="9718">MIIYLISLVLKPPVHINFTLPPPCDKGPLNIFINFEKQIASFAANQSLVQRIALKMSPDSAEASEVPPSPSNQSCIIFCHPKSHYPSE</sequence>
<proteinExistence type="predicted"/>
<protein>
    <submittedName>
        <fullName evidence="1">Uncharacterized protein</fullName>
    </submittedName>
</protein>
<name>A0AAV4MCP0_CAEEX</name>
<dbReference type="EMBL" id="BPLR01002095">
    <property type="protein sequence ID" value="GIX69932.1"/>
    <property type="molecule type" value="Genomic_DNA"/>
</dbReference>
<dbReference type="Proteomes" id="UP001054945">
    <property type="component" value="Unassembled WGS sequence"/>
</dbReference>